<dbReference type="NCBIfam" id="TIGR01994">
    <property type="entry name" value="SUF_scaf_2"/>
    <property type="match status" value="1"/>
</dbReference>
<dbReference type="AlphaFoldDB" id="A0A3S0WVL8"/>
<dbReference type="CDD" id="cd06664">
    <property type="entry name" value="IscU_like"/>
    <property type="match status" value="1"/>
</dbReference>
<protein>
    <submittedName>
        <fullName evidence="3">SUF system NifU family Fe-S cluster assembly protein</fullName>
    </submittedName>
</protein>
<accession>A0A3S0WVL8</accession>
<dbReference type="SUPFAM" id="SSF82649">
    <property type="entry name" value="SufE/NifU"/>
    <property type="match status" value="1"/>
</dbReference>
<feature type="domain" description="NIF system FeS cluster assembly NifU N-terminal" evidence="2">
    <location>
        <begin position="9"/>
        <end position="90"/>
    </location>
</feature>
<evidence type="ECO:0000259" key="2">
    <source>
        <dbReference type="Pfam" id="PF01592"/>
    </source>
</evidence>
<dbReference type="GO" id="GO:0005506">
    <property type="term" value="F:iron ion binding"/>
    <property type="evidence" value="ECO:0007669"/>
    <property type="project" value="InterPro"/>
</dbReference>
<name>A0A3S0WVL8_9PROT</name>
<evidence type="ECO:0000256" key="1">
    <source>
        <dbReference type="ARBA" id="ARBA00006420"/>
    </source>
</evidence>
<dbReference type="EMBL" id="RZIJ01000030">
    <property type="protein sequence ID" value="RUQ64024.1"/>
    <property type="molecule type" value="Genomic_DNA"/>
</dbReference>
<dbReference type="Pfam" id="PF01592">
    <property type="entry name" value="NifU_N"/>
    <property type="match status" value="1"/>
</dbReference>
<dbReference type="OrthoDB" id="9804157at2"/>
<dbReference type="GO" id="GO:0051536">
    <property type="term" value="F:iron-sulfur cluster binding"/>
    <property type="evidence" value="ECO:0007669"/>
    <property type="project" value="InterPro"/>
</dbReference>
<keyword evidence="4" id="KW-1185">Reference proteome</keyword>
<gene>
    <name evidence="3" type="ORF">EJ913_26610</name>
</gene>
<dbReference type="Gene3D" id="3.90.1010.10">
    <property type="match status" value="1"/>
</dbReference>
<dbReference type="FunFam" id="3.90.1010.10:FF:000002">
    <property type="entry name" value="Iron-sulfur cluster assembly scaffold protein NifU"/>
    <property type="match status" value="1"/>
</dbReference>
<reference evidence="3 4" key="1">
    <citation type="submission" date="2018-12" db="EMBL/GenBank/DDBJ databases">
        <authorList>
            <person name="Yang Y."/>
        </authorList>
    </citation>
    <scope>NUCLEOTIDE SEQUENCE [LARGE SCALE GENOMIC DNA]</scope>
    <source>
        <strain evidence="3 4">GSF71</strain>
    </source>
</reference>
<dbReference type="GO" id="GO:0016226">
    <property type="term" value="P:iron-sulfur cluster assembly"/>
    <property type="evidence" value="ECO:0007669"/>
    <property type="project" value="InterPro"/>
</dbReference>
<comment type="similarity">
    <text evidence="1">Belongs to the NifU family.</text>
</comment>
<dbReference type="Proteomes" id="UP000280346">
    <property type="component" value="Unassembled WGS sequence"/>
</dbReference>
<evidence type="ECO:0000313" key="3">
    <source>
        <dbReference type="EMBL" id="RUQ64024.1"/>
    </source>
</evidence>
<sequence>MMDDLRELYQEVILDHGKHPRNFRHPDDANREAKGENPMCGDRFMVYLTLKDGVVADVAFQGRGCAISTASASMMTELVQGKTAAEAEVLFHAFHDLCTKDEDEQGAHGDVDEETMEKLMVMSGVRQFPVRVKCATLAWHAMNAALHGQDSASSDQY</sequence>
<proteinExistence type="inferred from homology"/>
<dbReference type="InterPro" id="IPR002871">
    <property type="entry name" value="NIF_FeS_clus_asmbl_NifU_N"/>
</dbReference>
<evidence type="ECO:0000313" key="4">
    <source>
        <dbReference type="Proteomes" id="UP000280346"/>
    </source>
</evidence>
<comment type="caution">
    <text evidence="3">The sequence shown here is derived from an EMBL/GenBank/DDBJ whole genome shotgun (WGS) entry which is preliminary data.</text>
</comment>
<dbReference type="RefSeq" id="WP_127003646.1">
    <property type="nucleotide sequence ID" value="NZ_CP173191.1"/>
</dbReference>
<dbReference type="PANTHER" id="PTHR10093">
    <property type="entry name" value="IRON-SULFUR CLUSTER ASSEMBLY ENZYME NIFU HOMOLOG"/>
    <property type="match status" value="1"/>
</dbReference>
<organism evidence="3 4">
    <name type="scientific">Azospirillum doebereinerae</name>
    <dbReference type="NCBI Taxonomy" id="92933"/>
    <lineage>
        <taxon>Bacteria</taxon>
        <taxon>Pseudomonadati</taxon>
        <taxon>Pseudomonadota</taxon>
        <taxon>Alphaproteobacteria</taxon>
        <taxon>Rhodospirillales</taxon>
        <taxon>Azospirillaceae</taxon>
        <taxon>Azospirillum</taxon>
    </lineage>
</organism>